<sequence>MFDTKAQRAILVLEDETTYYGWSFDTCDSKIGEVVFNTGMTGYQEVITDPSYNGQIVTFTYTEIGNTGINDEDNESRRPSVRGIITKNICLRSSNWRKNLSLIDYLQKNQIAHIYGVDTRALTKHLREFGTMNGYISTICLDPLVLHKKILSKNKSDSRNIVQQVSTNNEYQFTLETNRKILYRQYHNQKINRDTHLHIIVIDFGVKTNILRNLFNYTKHITVIPSHTSPKEILKYKPNGILLSNGPGDPSELTYAVANVRDLMKTNIPLFGICMGHQILSLAMGFKTFKLKFGHRGLNHPVGYKKQIDITSQNHGFAIIDNAKLSENILINQKNYNDDTIAAICHRKHPSFAVQYHPEASPGPHDSLNLFEHFIRVAIIIKNNPSIIQQ</sequence>
<keyword evidence="7 12" id="KW-0315">Glutamine amidotransferase</keyword>
<dbReference type="GO" id="GO:0004088">
    <property type="term" value="F:carbamoyl-phosphate synthase (glutamine-hydrolyzing) activity"/>
    <property type="evidence" value="ECO:0007669"/>
    <property type="project" value="UniProtKB-UniRule"/>
</dbReference>
<evidence type="ECO:0000256" key="10">
    <source>
        <dbReference type="ARBA" id="ARBA00048816"/>
    </source>
</evidence>
<comment type="function">
    <text evidence="12">Small subunit of the glutamine-dependent carbamoyl phosphate synthetase (CPSase). CPSase catalyzes the formation of carbamoyl phosphate from the ammonia moiety of glutamine, carbonate, and phosphate donated by ATP, constituting the first step of 2 biosynthetic pathways, one leading to arginine and/or urea and the other to pyrimidine nucleotides. The small subunit (glutamine amidotransferase) binds and cleaves glutamine to supply the large subunit with the substrate ammonia.</text>
</comment>
<evidence type="ECO:0000256" key="11">
    <source>
        <dbReference type="ARBA" id="ARBA00049285"/>
    </source>
</evidence>
<dbReference type="EC" id="6.3.5.5" evidence="12"/>
<dbReference type="NCBIfam" id="TIGR01368">
    <property type="entry name" value="CPSaseIIsmall"/>
    <property type="match status" value="1"/>
</dbReference>
<dbReference type="InterPro" id="IPR029062">
    <property type="entry name" value="Class_I_gatase-like"/>
</dbReference>
<dbReference type="Pfam" id="PF00988">
    <property type="entry name" value="CPSase_sm_chain"/>
    <property type="match status" value="1"/>
</dbReference>
<dbReference type="SMART" id="SM01097">
    <property type="entry name" value="CPSase_sm_chain"/>
    <property type="match status" value="1"/>
</dbReference>
<evidence type="ECO:0000256" key="1">
    <source>
        <dbReference type="ARBA" id="ARBA00004812"/>
    </source>
</evidence>
<comment type="subunit">
    <text evidence="12">Composed of two chains; the small (or glutamine) chain promotes the hydrolysis of glutamine to ammonia, which is used by the large (or ammonia) chain to synthesize carbamoyl phosphate. Tetramer of heterodimers (alpha,beta)4.</text>
</comment>
<dbReference type="InterPro" id="IPR035686">
    <property type="entry name" value="CPSase_GATase1"/>
</dbReference>
<comment type="pathway">
    <text evidence="1 12">Pyrimidine metabolism; UMP biosynthesis via de novo pathway; (S)-dihydroorotate from bicarbonate: step 1/3.</text>
</comment>
<evidence type="ECO:0000256" key="3">
    <source>
        <dbReference type="ARBA" id="ARBA00007800"/>
    </source>
</evidence>
<dbReference type="PRINTS" id="PR00096">
    <property type="entry name" value="GATASE"/>
</dbReference>
<dbReference type="NCBIfam" id="NF009475">
    <property type="entry name" value="PRK12838.1"/>
    <property type="match status" value="1"/>
</dbReference>
<dbReference type="InterPro" id="IPR050472">
    <property type="entry name" value="Anth_synth/Amidotransfase"/>
</dbReference>
<comment type="similarity">
    <text evidence="3 12">Belongs to the CarA family.</text>
</comment>
<keyword evidence="14" id="KW-0934">Plastid</keyword>
<protein>
    <recommendedName>
        <fullName evidence="12">Carbamoyl phosphate synthase small chain</fullName>
        <ecNumber evidence="12">6.3.5.5</ecNumber>
    </recommendedName>
    <alternativeName>
        <fullName evidence="12">Carbamoyl phosphate synthetase glutamine chain</fullName>
    </alternativeName>
</protein>
<keyword evidence="5 12" id="KW-0547">Nucleotide-binding</keyword>
<comment type="subunit">
    <text evidence="9">Heterodimer composed of 2 chains; the small (or glutamine) chain promotes the hydrolysis of glutamine to ammonia, which is used by the large (or ammonia) chain to synthesize carbamoyl phosphate.</text>
</comment>
<feature type="domain" description="Carbamoyl-phosphate synthase small subunit N-terminal" evidence="13">
    <location>
        <begin position="7"/>
        <end position="137"/>
    </location>
</feature>
<feature type="binding site" evidence="12">
    <location>
        <position position="317"/>
    </location>
    <ligand>
        <name>L-glutamine</name>
        <dbReference type="ChEBI" id="CHEBI:58359"/>
    </ligand>
</feature>
<evidence type="ECO:0000256" key="2">
    <source>
        <dbReference type="ARBA" id="ARBA00005077"/>
    </source>
</evidence>
<dbReference type="PRINTS" id="PR00099">
    <property type="entry name" value="CPSGATASE"/>
</dbReference>
<dbReference type="PROSITE" id="PS51273">
    <property type="entry name" value="GATASE_TYPE_1"/>
    <property type="match status" value="1"/>
</dbReference>
<feature type="binding site" evidence="12">
    <location>
        <position position="51"/>
    </location>
    <ligand>
        <name>L-glutamine</name>
        <dbReference type="ChEBI" id="CHEBI:58359"/>
    </ligand>
</feature>
<reference evidence="14" key="1">
    <citation type="submission" date="2016-10" db="EMBL/GenBank/DDBJ databases">
        <title>Chloroplast genomes as a tool to resolve red algal phylogenies: a case study in the Nemaliales.</title>
        <authorList>
            <person name="Costa J.F."/>
            <person name="Lin S.M."/>
            <person name="Macaya E.C."/>
            <person name="Fernandez-Garcia C."/>
            <person name="Verbruggen H."/>
        </authorList>
    </citation>
    <scope>NUCLEOTIDE SEQUENCE</scope>
    <source>
        <strain evidence="14">H.1444</strain>
    </source>
</reference>
<evidence type="ECO:0000313" key="14">
    <source>
        <dbReference type="EMBL" id="SCW22902.1"/>
    </source>
</evidence>
<accession>A0A1G4NW58</accession>
<evidence type="ECO:0000256" key="9">
    <source>
        <dbReference type="ARBA" id="ARBA00044031"/>
    </source>
</evidence>
<feature type="binding site" evidence="12">
    <location>
        <position position="275"/>
    </location>
    <ligand>
        <name>L-glutamine</name>
        <dbReference type="ChEBI" id="CHEBI:58359"/>
    </ligand>
</feature>
<dbReference type="Pfam" id="PF00117">
    <property type="entry name" value="GATase"/>
    <property type="match status" value="1"/>
</dbReference>
<name>A0A1G4NW58_9FLOR</name>
<evidence type="ECO:0000256" key="12">
    <source>
        <dbReference type="HAMAP-Rule" id="MF_01209"/>
    </source>
</evidence>
<feature type="binding site" evidence="12">
    <location>
        <position position="314"/>
    </location>
    <ligand>
        <name>L-glutamine</name>
        <dbReference type="ChEBI" id="CHEBI:58359"/>
    </ligand>
</feature>
<dbReference type="GO" id="GO:0009507">
    <property type="term" value="C:chloroplast"/>
    <property type="evidence" value="ECO:0007669"/>
    <property type="project" value="UniProtKB-SubCell"/>
</dbReference>
<dbReference type="GO" id="GO:0044205">
    <property type="term" value="P:'de novo' UMP biosynthetic process"/>
    <property type="evidence" value="ECO:0007669"/>
    <property type="project" value="UniProtKB-UniRule"/>
</dbReference>
<comment type="subcellular location">
    <subcellularLocation>
        <location evidence="12">Plastid</location>
        <location evidence="12">Chloroplast</location>
    </subcellularLocation>
</comment>
<dbReference type="Gene3D" id="3.40.50.880">
    <property type="match status" value="1"/>
</dbReference>
<dbReference type="GO" id="GO:0006207">
    <property type="term" value="P:'de novo' pyrimidine nucleobase biosynthetic process"/>
    <property type="evidence" value="ECO:0007669"/>
    <property type="project" value="InterPro"/>
</dbReference>
<evidence type="ECO:0000256" key="4">
    <source>
        <dbReference type="ARBA" id="ARBA00022598"/>
    </source>
</evidence>
<dbReference type="CDD" id="cd01744">
    <property type="entry name" value="GATase1_CPSase"/>
    <property type="match status" value="1"/>
</dbReference>
<dbReference type="FunFam" id="3.50.30.20:FF:000001">
    <property type="entry name" value="Carbamoyl-phosphate synthase small chain"/>
    <property type="match status" value="1"/>
</dbReference>
<dbReference type="HAMAP" id="MF_01209">
    <property type="entry name" value="CPSase_S_chain"/>
    <property type="match status" value="1"/>
</dbReference>
<dbReference type="GO" id="GO:0005524">
    <property type="term" value="F:ATP binding"/>
    <property type="evidence" value="ECO:0007669"/>
    <property type="project" value="UniProtKB-UniRule"/>
</dbReference>
<keyword evidence="12" id="KW-0028">Amino-acid biosynthesis</keyword>
<dbReference type="InterPro" id="IPR036480">
    <property type="entry name" value="CarbP_synth_ssu_N_sf"/>
</dbReference>
<feature type="binding site" evidence="12">
    <location>
        <position position="246"/>
    </location>
    <ligand>
        <name>L-glutamine</name>
        <dbReference type="ChEBI" id="CHEBI:58359"/>
    </ligand>
</feature>
<comment type="catalytic activity">
    <reaction evidence="10 12">
        <text>hydrogencarbonate + L-glutamine + 2 ATP + H2O = carbamoyl phosphate + L-glutamate + 2 ADP + phosphate + 2 H(+)</text>
        <dbReference type="Rhea" id="RHEA:18633"/>
        <dbReference type="ChEBI" id="CHEBI:15377"/>
        <dbReference type="ChEBI" id="CHEBI:15378"/>
        <dbReference type="ChEBI" id="CHEBI:17544"/>
        <dbReference type="ChEBI" id="CHEBI:29985"/>
        <dbReference type="ChEBI" id="CHEBI:30616"/>
        <dbReference type="ChEBI" id="CHEBI:43474"/>
        <dbReference type="ChEBI" id="CHEBI:58228"/>
        <dbReference type="ChEBI" id="CHEBI:58359"/>
        <dbReference type="ChEBI" id="CHEBI:456216"/>
        <dbReference type="EC" id="6.3.5.5"/>
    </reaction>
</comment>
<dbReference type="Gene3D" id="3.50.30.20">
    <property type="entry name" value="Carbamoyl-phosphate synthase small subunit, N-terminal domain"/>
    <property type="match status" value="1"/>
</dbReference>
<feature type="binding site" evidence="12">
    <location>
        <position position="248"/>
    </location>
    <ligand>
        <name>L-glutamine</name>
        <dbReference type="ChEBI" id="CHEBI:58359"/>
    </ligand>
</feature>
<evidence type="ECO:0000259" key="13">
    <source>
        <dbReference type="SMART" id="SM01097"/>
    </source>
</evidence>
<dbReference type="GO" id="GO:0006541">
    <property type="term" value="P:glutamine metabolic process"/>
    <property type="evidence" value="ECO:0007669"/>
    <property type="project" value="InterPro"/>
</dbReference>
<keyword evidence="14" id="KW-0150">Chloroplast</keyword>
<geneLocation type="chloroplast" evidence="14"/>
<dbReference type="PANTHER" id="PTHR43418">
    <property type="entry name" value="MULTIFUNCTIONAL TRYPTOPHAN BIOSYNTHESIS PROTEIN-RELATED"/>
    <property type="match status" value="1"/>
</dbReference>
<reference evidence="14" key="2">
    <citation type="submission" date="2016-10" db="EMBL/GenBank/DDBJ databases">
        <authorList>
            <person name="de Groot N.N."/>
        </authorList>
    </citation>
    <scope>NUCLEOTIDE SEQUENCE</scope>
    <source>
        <strain evidence="14">H.1444</strain>
    </source>
</reference>
<comment type="catalytic activity">
    <reaction evidence="11 12">
        <text>L-glutamine + H2O = L-glutamate + NH4(+)</text>
        <dbReference type="Rhea" id="RHEA:15889"/>
        <dbReference type="ChEBI" id="CHEBI:15377"/>
        <dbReference type="ChEBI" id="CHEBI:28938"/>
        <dbReference type="ChEBI" id="CHEBI:29985"/>
        <dbReference type="ChEBI" id="CHEBI:58359"/>
    </reaction>
</comment>
<proteinExistence type="inferred from homology"/>
<gene>
    <name evidence="12 14" type="primary">carA</name>
    <name evidence="14" type="ORF">H1444_26</name>
</gene>
<comment type="pathway">
    <text evidence="2 12">Amino-acid biosynthesis; L-arginine biosynthesis; carbamoyl phosphate from bicarbonate: step 1/1.</text>
</comment>
<dbReference type="EMBL" id="LT622871">
    <property type="protein sequence ID" value="SCW22902.1"/>
    <property type="molecule type" value="Genomic_DNA"/>
</dbReference>
<evidence type="ECO:0000256" key="5">
    <source>
        <dbReference type="ARBA" id="ARBA00022741"/>
    </source>
</evidence>
<evidence type="ECO:0000256" key="8">
    <source>
        <dbReference type="ARBA" id="ARBA00022975"/>
    </source>
</evidence>
<dbReference type="InterPro" id="IPR002474">
    <property type="entry name" value="CarbamoylP_synth_ssu_N"/>
</dbReference>
<organism evidence="14">
    <name type="scientific">Nemalion sp. H.1444</name>
    <dbReference type="NCBI Taxonomy" id="1907586"/>
    <lineage>
        <taxon>Eukaryota</taxon>
        <taxon>Rhodophyta</taxon>
        <taxon>Florideophyceae</taxon>
        <taxon>Nemaliophycidae</taxon>
        <taxon>Nemaliales</taxon>
        <taxon>Nemaliaceae</taxon>
        <taxon>Nemalion</taxon>
    </lineage>
</organism>
<dbReference type="GO" id="GO:0004359">
    <property type="term" value="F:glutaminase activity"/>
    <property type="evidence" value="ECO:0007669"/>
    <property type="project" value="RHEA"/>
</dbReference>
<evidence type="ECO:0000256" key="7">
    <source>
        <dbReference type="ARBA" id="ARBA00022962"/>
    </source>
</evidence>
<dbReference type="UniPathway" id="UPA00070">
    <property type="reaction ID" value="UER00115"/>
</dbReference>
<dbReference type="InterPro" id="IPR017926">
    <property type="entry name" value="GATASE"/>
</dbReference>
<dbReference type="AlphaFoldDB" id="A0A1G4NW58"/>
<feature type="active site" evidence="12">
    <location>
        <position position="359"/>
    </location>
</feature>
<dbReference type="GO" id="GO:0006526">
    <property type="term" value="P:L-arginine biosynthetic process"/>
    <property type="evidence" value="ECO:0007669"/>
    <property type="project" value="UniProtKB-UniRule"/>
</dbReference>
<keyword evidence="6 12" id="KW-0067">ATP-binding</keyword>
<dbReference type="InterPro" id="IPR006274">
    <property type="entry name" value="CarbamoylP_synth_ssu"/>
</dbReference>
<feature type="active site" evidence="12">
    <location>
        <position position="357"/>
    </location>
</feature>
<keyword evidence="4 12" id="KW-0436">Ligase</keyword>
<dbReference type="PANTHER" id="PTHR43418:SF7">
    <property type="entry name" value="CARBAMOYL-PHOSPHATE SYNTHASE SMALL CHAIN"/>
    <property type="match status" value="1"/>
</dbReference>
<feature type="region of interest" description="CPSase" evidence="12">
    <location>
        <begin position="1"/>
        <end position="197"/>
    </location>
</feature>
<dbReference type="UniPathway" id="UPA00068">
    <property type="reaction ID" value="UER00171"/>
</dbReference>
<feature type="binding site" evidence="12">
    <location>
        <position position="316"/>
    </location>
    <ligand>
        <name>L-glutamine</name>
        <dbReference type="ChEBI" id="CHEBI:58359"/>
    </ligand>
</feature>
<keyword evidence="8 12" id="KW-0665">Pyrimidine biosynthesis</keyword>
<feature type="binding site" evidence="12">
    <location>
        <position position="278"/>
    </location>
    <ligand>
        <name>L-glutamine</name>
        <dbReference type="ChEBI" id="CHEBI:58359"/>
    </ligand>
</feature>
<dbReference type="SUPFAM" id="SSF52021">
    <property type="entry name" value="Carbamoyl phosphate synthetase, small subunit N-terminal domain"/>
    <property type="match status" value="1"/>
</dbReference>
<dbReference type="PRINTS" id="PR00097">
    <property type="entry name" value="ANTSNTHASEII"/>
</dbReference>
<dbReference type="SUPFAM" id="SSF52317">
    <property type="entry name" value="Class I glutamine amidotransferase-like"/>
    <property type="match status" value="1"/>
</dbReference>
<feature type="active site" description="Nucleophile" evidence="12">
    <location>
        <position position="274"/>
    </location>
</feature>
<evidence type="ECO:0000256" key="6">
    <source>
        <dbReference type="ARBA" id="ARBA00022840"/>
    </source>
</evidence>
<keyword evidence="12" id="KW-0055">Arginine biosynthesis</keyword>